<dbReference type="Pfam" id="PF05795">
    <property type="entry name" value="Plasmodium_Vir"/>
    <property type="match status" value="1"/>
</dbReference>
<dbReference type="AlphaFoldDB" id="A0A1G4GSJ4"/>
<dbReference type="VEuPathDB" id="PlasmoDB:PVPAM_000028100"/>
<dbReference type="EMBL" id="LT615241">
    <property type="protein sequence ID" value="SCO65490.1"/>
    <property type="molecule type" value="Genomic_DNA"/>
</dbReference>
<reference evidence="2 3" key="1">
    <citation type="submission" date="2016-07" db="EMBL/GenBank/DDBJ databases">
        <authorList>
            <consortium name="Pathogen Informatics"/>
        </authorList>
    </citation>
    <scope>NUCLEOTIDE SEQUENCE [LARGE SCALE GENOMIC DNA]</scope>
</reference>
<organism evidence="2 3">
    <name type="scientific">Plasmodium vivax</name>
    <name type="common">malaria parasite P. vivax</name>
    <dbReference type="NCBI Taxonomy" id="5855"/>
    <lineage>
        <taxon>Eukaryota</taxon>
        <taxon>Sar</taxon>
        <taxon>Alveolata</taxon>
        <taxon>Apicomplexa</taxon>
        <taxon>Aconoidasida</taxon>
        <taxon>Haemosporida</taxon>
        <taxon>Plasmodiidae</taxon>
        <taxon>Plasmodium</taxon>
        <taxon>Plasmodium (Plasmodium)</taxon>
    </lineage>
</organism>
<evidence type="ECO:0000313" key="3">
    <source>
        <dbReference type="Proteomes" id="UP000196402"/>
    </source>
</evidence>
<evidence type="ECO:0000256" key="1">
    <source>
        <dbReference type="SAM" id="MobiDB-lite"/>
    </source>
</evidence>
<dbReference type="Proteomes" id="UP000196402">
    <property type="component" value="Chromosome 3"/>
</dbReference>
<dbReference type="VEuPathDB" id="PlasmoDB:PVW1_100016700"/>
<dbReference type="VEuPathDB" id="PlasmoDB:PVP01_0000990"/>
<protein>
    <recommendedName>
        <fullName evidence="4">VIR protein</fullName>
    </recommendedName>
</protein>
<dbReference type="InterPro" id="IPR008780">
    <property type="entry name" value="Plasmodium_Vir"/>
</dbReference>
<accession>A0A1G4GSJ4</accession>
<name>A0A1G4GSJ4_PLAVI</name>
<sequence>MAQILTDFDKLKTNYAFLQDVWTSYDQFDRDVESDPNNSTYDLLCRLHIGLTSDNLMKHKNFCKKLMRNLGHYSNNPESHNFTPERCNNLNYWVYNSMKKHGIPEEIINKVFGEYSHMLKNSRNTIRDCSYHSYDKSYEDPMIAITLNIFNTYINDVRDALMDRAFSTSIHGHKFVCDCVKIYKNMKNKYCSNNNPKDQKHQKTCDEFNAFNIAYRSFLFGKSGLIKEIPSLDNIDEEYSNICGGYEETYVKARLPSLKVPLVSPSPGDTEDTTNETSSPKAFNVETRDNPISSTVPTTLGAVAVASSVLALLYKFTPGGNWLRSGIGGNRRRINSNLYEDGPNELLFEGFEGRDMSSYNT</sequence>
<evidence type="ECO:0000313" key="2">
    <source>
        <dbReference type="EMBL" id="SCO65490.1"/>
    </source>
</evidence>
<evidence type="ECO:0008006" key="4">
    <source>
        <dbReference type="Google" id="ProtNLM"/>
    </source>
</evidence>
<feature type="region of interest" description="Disordered" evidence="1">
    <location>
        <begin position="262"/>
        <end position="290"/>
    </location>
</feature>
<gene>
    <name evidence="2" type="ORF">PVT01_030030500</name>
</gene>
<proteinExistence type="predicted"/>